<reference evidence="3 4" key="1">
    <citation type="submission" date="2018-08" db="EMBL/GenBank/DDBJ databases">
        <title>Murine metabolic-syndrome-specific gut microbial biobank.</title>
        <authorList>
            <person name="Liu C."/>
        </authorList>
    </citation>
    <scope>NUCLEOTIDE SEQUENCE [LARGE SCALE GENOMIC DNA]</scope>
    <source>
        <strain evidence="3 4">583</strain>
    </source>
</reference>
<dbReference type="Gene3D" id="1.25.40.10">
    <property type="entry name" value="Tetratricopeptide repeat domain"/>
    <property type="match status" value="2"/>
</dbReference>
<dbReference type="SUPFAM" id="SSF48452">
    <property type="entry name" value="TPR-like"/>
    <property type="match status" value="2"/>
</dbReference>
<dbReference type="Pfam" id="PF12844">
    <property type="entry name" value="HTH_19"/>
    <property type="match status" value="1"/>
</dbReference>
<protein>
    <submittedName>
        <fullName evidence="3">XRE family transcriptional regulator</fullName>
    </submittedName>
</protein>
<evidence type="ECO:0000256" key="1">
    <source>
        <dbReference type="ARBA" id="ARBA00023125"/>
    </source>
</evidence>
<evidence type="ECO:0000313" key="4">
    <source>
        <dbReference type="Proteomes" id="UP000467132"/>
    </source>
</evidence>
<dbReference type="PANTHER" id="PTHR46797:SF1">
    <property type="entry name" value="METHYLPHOSPHONATE SYNTHASE"/>
    <property type="match status" value="1"/>
</dbReference>
<comment type="caution">
    <text evidence="3">The sequence shown here is derived from an EMBL/GenBank/DDBJ whole genome shotgun (WGS) entry which is preliminary data.</text>
</comment>
<dbReference type="GO" id="GO:0003677">
    <property type="term" value="F:DNA binding"/>
    <property type="evidence" value="ECO:0007669"/>
    <property type="project" value="UniProtKB-KW"/>
</dbReference>
<dbReference type="Proteomes" id="UP000467132">
    <property type="component" value="Unassembled WGS sequence"/>
</dbReference>
<name>A0A845QTI1_9CLOT</name>
<dbReference type="InterPro" id="IPR050807">
    <property type="entry name" value="TransReg_Diox_bact_type"/>
</dbReference>
<dbReference type="GO" id="GO:0005829">
    <property type="term" value="C:cytosol"/>
    <property type="evidence" value="ECO:0007669"/>
    <property type="project" value="TreeGrafter"/>
</dbReference>
<organism evidence="3 4">
    <name type="scientific">Senegalia massiliensis</name>
    <dbReference type="NCBI Taxonomy" id="1720316"/>
    <lineage>
        <taxon>Bacteria</taxon>
        <taxon>Bacillati</taxon>
        <taxon>Bacillota</taxon>
        <taxon>Clostridia</taxon>
        <taxon>Eubacteriales</taxon>
        <taxon>Clostridiaceae</taxon>
        <taxon>Senegalia</taxon>
    </lineage>
</organism>
<proteinExistence type="predicted"/>
<dbReference type="InterPro" id="IPR010982">
    <property type="entry name" value="Lambda_DNA-bd_dom_sf"/>
</dbReference>
<dbReference type="PROSITE" id="PS50943">
    <property type="entry name" value="HTH_CROC1"/>
    <property type="match status" value="1"/>
</dbReference>
<dbReference type="Pfam" id="PF12862">
    <property type="entry name" value="ANAPC5"/>
    <property type="match status" value="1"/>
</dbReference>
<dbReference type="EMBL" id="QXXA01000003">
    <property type="protein sequence ID" value="NBI05521.1"/>
    <property type="molecule type" value="Genomic_DNA"/>
</dbReference>
<evidence type="ECO:0000313" key="3">
    <source>
        <dbReference type="EMBL" id="NBI05521.1"/>
    </source>
</evidence>
<gene>
    <name evidence="3" type="ORF">D3Z33_01480</name>
</gene>
<dbReference type="SMART" id="SM00530">
    <property type="entry name" value="HTH_XRE"/>
    <property type="match status" value="1"/>
</dbReference>
<dbReference type="InterPro" id="IPR019734">
    <property type="entry name" value="TPR_rpt"/>
</dbReference>
<dbReference type="InterPro" id="IPR001387">
    <property type="entry name" value="Cro/C1-type_HTH"/>
</dbReference>
<dbReference type="InterPro" id="IPR011990">
    <property type="entry name" value="TPR-like_helical_dom_sf"/>
</dbReference>
<dbReference type="InterPro" id="IPR026000">
    <property type="entry name" value="Apc5_dom"/>
</dbReference>
<dbReference type="SMART" id="SM00028">
    <property type="entry name" value="TPR"/>
    <property type="match status" value="6"/>
</dbReference>
<evidence type="ECO:0000259" key="2">
    <source>
        <dbReference type="PROSITE" id="PS50943"/>
    </source>
</evidence>
<keyword evidence="4" id="KW-1185">Reference proteome</keyword>
<accession>A0A845QTI1</accession>
<keyword evidence="1" id="KW-0238">DNA-binding</keyword>
<feature type="domain" description="HTH cro/C1-type" evidence="2">
    <location>
        <begin position="11"/>
        <end position="64"/>
    </location>
</feature>
<dbReference type="GO" id="GO:0003700">
    <property type="term" value="F:DNA-binding transcription factor activity"/>
    <property type="evidence" value="ECO:0007669"/>
    <property type="project" value="TreeGrafter"/>
</dbReference>
<dbReference type="SUPFAM" id="SSF47413">
    <property type="entry name" value="lambda repressor-like DNA-binding domains"/>
    <property type="match status" value="1"/>
</dbReference>
<dbReference type="Pfam" id="PF13181">
    <property type="entry name" value="TPR_8"/>
    <property type="match status" value="1"/>
</dbReference>
<dbReference type="AlphaFoldDB" id="A0A845QTI1"/>
<dbReference type="CDD" id="cd00093">
    <property type="entry name" value="HTH_XRE"/>
    <property type="match status" value="1"/>
</dbReference>
<dbReference type="PANTHER" id="PTHR46797">
    <property type="entry name" value="HTH-TYPE TRANSCRIPTIONAL REGULATOR"/>
    <property type="match status" value="1"/>
</dbReference>
<sequence>MEENMTTGEKIKSLRKELKLTQSELAGKEMTKSMLSQIENNNAMPSMKNLKYLANKLGKPISYFLDENTLNENIPIEEIKTKIKIADEYMRNRENKKVIEVLDDILNNYDINKNSKLYADILYKNGASQVNLMNFEVSDKYLKKAVEIYNQHNLYSYAAKAYMEFFGRYWNEQNYNKCLNILTEAYELYMNSTTEDITFHLEYLSNKSLILSSMGRINESFKPIDDAINLSKETNVYYNTGELYRLKGNLNRVMENYENVLHYFKKAKLFAQFTDNELDLAILELNFSVYYTDINEPMKALEYLKRAREMFKNTPHYPKHLFHNQLAIVYYMLEDYQKAYDEINKSTFPELLFHKVDYVNMWLGKVYKGMILYKLGDKNQAIESINKGIEMMSKVGNSKYLSFAYKELSNIYSEIDDYKNAFKSLKKSEQILKSLNGNPF</sequence>